<keyword evidence="7" id="KW-1185">Reference proteome</keyword>
<evidence type="ECO:0000256" key="1">
    <source>
        <dbReference type="ARBA" id="ARBA00022801"/>
    </source>
</evidence>
<protein>
    <recommendedName>
        <fullName evidence="3">Kynurenine formamidase</fullName>
        <shortName evidence="3">KFA</shortName>
        <shortName evidence="3">KFase</shortName>
        <ecNumber evidence="3">3.5.1.9</ecNumber>
    </recommendedName>
    <alternativeName>
        <fullName evidence="3">Arylformamidase</fullName>
    </alternativeName>
    <alternativeName>
        <fullName evidence="3">N-formylkynurenine formamidase</fullName>
        <shortName evidence="3">FKF</shortName>
    </alternativeName>
</protein>
<feature type="region of interest" description="Disordered" evidence="4">
    <location>
        <begin position="89"/>
        <end position="110"/>
    </location>
</feature>
<dbReference type="GO" id="GO:0019441">
    <property type="term" value="P:L-tryptophan catabolic process to kynurenine"/>
    <property type="evidence" value="ECO:0007669"/>
    <property type="project" value="UniProtKB-UniRule"/>
</dbReference>
<accession>A0AAN6K843</accession>
<dbReference type="GO" id="GO:0034354">
    <property type="term" value="P:'de novo' NAD+ biosynthetic process from L-tryptophan"/>
    <property type="evidence" value="ECO:0007669"/>
    <property type="project" value="UniProtKB-UniRule"/>
</dbReference>
<evidence type="ECO:0000256" key="2">
    <source>
        <dbReference type="ARBA" id="ARBA00023079"/>
    </source>
</evidence>
<dbReference type="PANTHER" id="PTHR48081:SF33">
    <property type="entry name" value="KYNURENINE FORMAMIDASE"/>
    <property type="match status" value="1"/>
</dbReference>
<gene>
    <name evidence="6" type="ORF">LTR91_016326</name>
</gene>
<comment type="pathway">
    <text evidence="3">Amino-acid degradation; L-tryptophan degradation via kynurenine pathway; L-kynurenine from L-tryptophan: step 2/2.</text>
</comment>
<dbReference type="InterPro" id="IPR049492">
    <property type="entry name" value="BD-FAE-like_dom"/>
</dbReference>
<dbReference type="GO" id="GO:0004061">
    <property type="term" value="F:arylformamidase activity"/>
    <property type="evidence" value="ECO:0007669"/>
    <property type="project" value="UniProtKB-UniRule"/>
</dbReference>
<dbReference type="InterPro" id="IPR027519">
    <property type="entry name" value="KFase_ver/fungi-typ"/>
</dbReference>
<comment type="similarity">
    <text evidence="3">Belongs to the kynurenine formamidase family.</text>
</comment>
<dbReference type="Proteomes" id="UP001175353">
    <property type="component" value="Unassembled WGS sequence"/>
</dbReference>
<feature type="short sequence motif" description="HGGXW" evidence="3">
    <location>
        <begin position="48"/>
        <end position="52"/>
    </location>
</feature>
<dbReference type="EMBL" id="JAUJLE010000197">
    <property type="protein sequence ID" value="KAK0969415.1"/>
    <property type="molecule type" value="Genomic_DNA"/>
</dbReference>
<proteinExistence type="inferred from homology"/>
<evidence type="ECO:0000313" key="6">
    <source>
        <dbReference type="EMBL" id="KAK0969415.1"/>
    </source>
</evidence>
<comment type="domain">
    <text evidence="3">The main chain amide nitrogen atoms of the second glycine and its adjacent residue in the HGGXW motif define the oxyanion hole, and stabilize the oxyanion that forms during the nucleophilic attack by the catalytic serine during substrate cleavage.</text>
</comment>
<evidence type="ECO:0000313" key="7">
    <source>
        <dbReference type="Proteomes" id="UP001175353"/>
    </source>
</evidence>
<feature type="active site" description="Nucleophile" evidence="3">
    <location>
        <position position="140"/>
    </location>
</feature>
<feature type="active site" evidence="3">
    <location>
        <position position="278"/>
    </location>
</feature>
<keyword evidence="2 3" id="KW-0823">Tryptophan catabolism</keyword>
<dbReference type="SUPFAM" id="SSF53474">
    <property type="entry name" value="alpha/beta-Hydrolases"/>
    <property type="match status" value="1"/>
</dbReference>
<dbReference type="EC" id="3.5.1.9" evidence="3"/>
<feature type="domain" description="BD-FAE-like" evidence="5">
    <location>
        <begin position="28"/>
        <end position="255"/>
    </location>
</feature>
<evidence type="ECO:0000256" key="4">
    <source>
        <dbReference type="SAM" id="MobiDB-lite"/>
    </source>
</evidence>
<dbReference type="InterPro" id="IPR029058">
    <property type="entry name" value="AB_hydrolase_fold"/>
</dbReference>
<dbReference type="Gene3D" id="3.40.50.1820">
    <property type="entry name" value="alpha/beta hydrolase"/>
    <property type="match status" value="1"/>
</dbReference>
<keyword evidence="1 3" id="KW-0378">Hydrolase</keyword>
<dbReference type="Pfam" id="PF20434">
    <property type="entry name" value="BD-FAE"/>
    <property type="match status" value="1"/>
</dbReference>
<name>A0AAN6K843_9PEZI</name>
<dbReference type="PANTHER" id="PTHR48081">
    <property type="entry name" value="AB HYDROLASE SUPERFAMILY PROTEIN C4A8.06C"/>
    <property type="match status" value="1"/>
</dbReference>
<comment type="caution">
    <text evidence="6">The sequence shown here is derived from an EMBL/GenBank/DDBJ whole genome shotgun (WGS) entry which is preliminary data.</text>
</comment>
<evidence type="ECO:0000259" key="5">
    <source>
        <dbReference type="Pfam" id="PF20434"/>
    </source>
</evidence>
<reference evidence="6" key="1">
    <citation type="submission" date="2023-06" db="EMBL/GenBank/DDBJ databases">
        <title>Black Yeasts Isolated from many extreme environments.</title>
        <authorList>
            <person name="Coleine C."/>
            <person name="Stajich J.E."/>
            <person name="Selbmann L."/>
        </authorList>
    </citation>
    <scope>NUCLEOTIDE SEQUENCE</scope>
    <source>
        <strain evidence="6">CCFEE 5200</strain>
    </source>
</reference>
<dbReference type="InterPro" id="IPR050300">
    <property type="entry name" value="GDXG_lipolytic_enzyme"/>
</dbReference>
<dbReference type="HAMAP" id="MF_03014">
    <property type="entry name" value="KFase"/>
    <property type="match status" value="1"/>
</dbReference>
<sequence>MGDADGYMYPRYLQHVAYSDESSLNTLDICIPHPPTEDRKQVWIIFIHGGAWLDPEIDSSSFKKTQDIILASHQSDNIAGLASINYRLSPNPSHPRDPSNPSDPARNARHPDHINDVLAAILYLQETHHFEDRYILVGHSCGATLAFQVAMKRYWGSQYESTFALELNVVPPMAVLGVEGLYDLVALVKHHSGESEYRDFVSNAFGSDERVWAAVSPTSGEYEESWPDGRLVVLAHSREDELVEWEQVELMERALRAQGWGEASDGRSLKLIELRGKHDQVWEEGKELARAIEATLDLVLTLA</sequence>
<comment type="catalytic activity">
    <reaction evidence="3">
        <text>N-formyl-L-kynurenine + H2O = L-kynurenine + formate + H(+)</text>
        <dbReference type="Rhea" id="RHEA:13009"/>
        <dbReference type="ChEBI" id="CHEBI:15377"/>
        <dbReference type="ChEBI" id="CHEBI:15378"/>
        <dbReference type="ChEBI" id="CHEBI:15740"/>
        <dbReference type="ChEBI" id="CHEBI:57959"/>
        <dbReference type="ChEBI" id="CHEBI:58629"/>
        <dbReference type="EC" id="3.5.1.9"/>
    </reaction>
</comment>
<comment type="subunit">
    <text evidence="3">Homodimer.</text>
</comment>
<dbReference type="AlphaFoldDB" id="A0AAN6K843"/>
<comment type="function">
    <text evidence="3">Catalyzes the hydrolysis of N-formyl-L-kynurenine to L-kynurenine, the second step in the kynurenine pathway of tryptophan degradation. Kynurenine may be further oxidized to nicotinic acid, NAD(H) and NADP(H). Required for elimination of toxic metabolites.</text>
</comment>
<organism evidence="6 7">
    <name type="scientific">Friedmanniomyces endolithicus</name>
    <dbReference type="NCBI Taxonomy" id="329885"/>
    <lineage>
        <taxon>Eukaryota</taxon>
        <taxon>Fungi</taxon>
        <taxon>Dikarya</taxon>
        <taxon>Ascomycota</taxon>
        <taxon>Pezizomycotina</taxon>
        <taxon>Dothideomycetes</taxon>
        <taxon>Dothideomycetidae</taxon>
        <taxon>Mycosphaerellales</taxon>
        <taxon>Teratosphaeriaceae</taxon>
        <taxon>Friedmanniomyces</taxon>
    </lineage>
</organism>
<feature type="active site" evidence="3">
    <location>
        <position position="240"/>
    </location>
</feature>
<evidence type="ECO:0000256" key="3">
    <source>
        <dbReference type="HAMAP-Rule" id="MF_03014"/>
    </source>
</evidence>